<dbReference type="CDD" id="cd20557">
    <property type="entry name" value="CYCLIN_ScPCL1-like"/>
    <property type="match status" value="1"/>
</dbReference>
<evidence type="ECO:0000313" key="2">
    <source>
        <dbReference type="EMBL" id="KAK6972012.1"/>
    </source>
</evidence>
<dbReference type="Proteomes" id="UP001362999">
    <property type="component" value="Unassembled WGS sequence"/>
</dbReference>
<evidence type="ECO:0000256" key="1">
    <source>
        <dbReference type="SAM" id="MobiDB-lite"/>
    </source>
</evidence>
<organism evidence="2 3">
    <name type="scientific">Favolaschia claudopus</name>
    <dbReference type="NCBI Taxonomy" id="2862362"/>
    <lineage>
        <taxon>Eukaryota</taxon>
        <taxon>Fungi</taxon>
        <taxon>Dikarya</taxon>
        <taxon>Basidiomycota</taxon>
        <taxon>Agaricomycotina</taxon>
        <taxon>Agaricomycetes</taxon>
        <taxon>Agaricomycetidae</taxon>
        <taxon>Agaricales</taxon>
        <taxon>Marasmiineae</taxon>
        <taxon>Mycenaceae</taxon>
        <taxon>Favolaschia</taxon>
    </lineage>
</organism>
<reference evidence="2 3" key="1">
    <citation type="journal article" date="2024" name="J Genomics">
        <title>Draft genome sequencing and assembly of Favolaschia claudopus CIRM-BRFM 2984 isolated from oak limbs.</title>
        <authorList>
            <person name="Navarro D."/>
            <person name="Drula E."/>
            <person name="Chaduli D."/>
            <person name="Cazenave R."/>
            <person name="Ahrendt S."/>
            <person name="Wang J."/>
            <person name="Lipzen A."/>
            <person name="Daum C."/>
            <person name="Barry K."/>
            <person name="Grigoriev I.V."/>
            <person name="Favel A."/>
            <person name="Rosso M.N."/>
            <person name="Martin F."/>
        </authorList>
    </citation>
    <scope>NUCLEOTIDE SEQUENCE [LARGE SCALE GENOMIC DNA]</scope>
    <source>
        <strain evidence="2 3">CIRM-BRFM 2984</strain>
    </source>
</reference>
<dbReference type="SUPFAM" id="SSF47954">
    <property type="entry name" value="Cyclin-like"/>
    <property type="match status" value="1"/>
</dbReference>
<accession>A0AAV9Z6G9</accession>
<sequence>MSEVFGFYPVLSMILIYCQIGYLLETLDKAVVAAMGIPGPYSDTSFKRLVSRVLRSEGADMGVILAALAYLHRATAHLQICDGDWIPHRILLGAVVLAHKYVHDERLSNSYWAKVSEIFSCESIGVMERDFLMVVDYDLQVQEYDVMGHHEGLMRASGIRLSSSRKPIDERRSKLKSGKNWGRNIRPQGVGLDLKYMRNGHKDGSGTRIKPGKSPTVGLGSSD</sequence>
<evidence type="ECO:0008006" key="4">
    <source>
        <dbReference type="Google" id="ProtNLM"/>
    </source>
</evidence>
<dbReference type="GO" id="GO:0019901">
    <property type="term" value="F:protein kinase binding"/>
    <property type="evidence" value="ECO:0007669"/>
    <property type="project" value="InterPro"/>
</dbReference>
<feature type="region of interest" description="Disordered" evidence="1">
    <location>
        <begin position="164"/>
        <end position="223"/>
    </location>
</feature>
<keyword evidence="3" id="KW-1185">Reference proteome</keyword>
<dbReference type="PANTHER" id="PTHR15615:SF10">
    <property type="entry name" value="PHO85 CYCLIN-2-RELATED"/>
    <property type="match status" value="1"/>
</dbReference>
<dbReference type="InterPro" id="IPR036915">
    <property type="entry name" value="Cyclin-like_sf"/>
</dbReference>
<dbReference type="Pfam" id="PF08613">
    <property type="entry name" value="Cyclin"/>
    <property type="match status" value="1"/>
</dbReference>
<dbReference type="GO" id="GO:0016538">
    <property type="term" value="F:cyclin-dependent protein serine/threonine kinase regulator activity"/>
    <property type="evidence" value="ECO:0007669"/>
    <property type="project" value="TreeGrafter"/>
</dbReference>
<comment type="caution">
    <text evidence="2">The sequence shown here is derived from an EMBL/GenBank/DDBJ whole genome shotgun (WGS) entry which is preliminary data.</text>
</comment>
<dbReference type="GO" id="GO:0000307">
    <property type="term" value="C:cyclin-dependent protein kinase holoenzyme complex"/>
    <property type="evidence" value="ECO:0007669"/>
    <property type="project" value="TreeGrafter"/>
</dbReference>
<proteinExistence type="predicted"/>
<dbReference type="AlphaFoldDB" id="A0AAV9Z6G9"/>
<dbReference type="InterPro" id="IPR013922">
    <property type="entry name" value="Cyclin_PHO80-like"/>
</dbReference>
<evidence type="ECO:0000313" key="3">
    <source>
        <dbReference type="Proteomes" id="UP001362999"/>
    </source>
</evidence>
<dbReference type="PANTHER" id="PTHR15615">
    <property type="match status" value="1"/>
</dbReference>
<protein>
    <recommendedName>
        <fullName evidence="4">Cyclin N-terminal domain-containing protein</fullName>
    </recommendedName>
</protein>
<gene>
    <name evidence="2" type="ORF">R3P38DRAFT_3379113</name>
</gene>
<dbReference type="Gene3D" id="1.10.472.10">
    <property type="entry name" value="Cyclin-like"/>
    <property type="match status" value="1"/>
</dbReference>
<name>A0AAV9Z6G9_9AGAR</name>
<dbReference type="GO" id="GO:0005634">
    <property type="term" value="C:nucleus"/>
    <property type="evidence" value="ECO:0007669"/>
    <property type="project" value="TreeGrafter"/>
</dbReference>
<dbReference type="EMBL" id="JAWWNJ010000196">
    <property type="protein sequence ID" value="KAK6972012.1"/>
    <property type="molecule type" value="Genomic_DNA"/>
</dbReference>